<dbReference type="EMBL" id="CP063409">
    <property type="protein sequence ID" value="QSZ34870.1"/>
    <property type="molecule type" value="Genomic_DNA"/>
</dbReference>
<name>A0A8A3PIG3_9HELO</name>
<dbReference type="AlphaFoldDB" id="A0A8A3PIG3"/>
<sequence length="160" mass="17385">MEETNADLPVLKAHPHPHNPKKKAAHLDLAVVSHISKSSHHVVLQAIPSNTIYFSSSGIHVLTAITRYFTSHSQSAVNGQCLHTTYKLCMKMGPRTLEADLVDQQATTKRPPISKFERDANLLAASAPPPPPASGQPTTTTTRLNKTGRLLTSSRAHLTE</sequence>
<feature type="region of interest" description="Disordered" evidence="1">
    <location>
        <begin position="122"/>
        <end position="160"/>
    </location>
</feature>
<keyword evidence="3" id="KW-1185">Reference proteome</keyword>
<reference evidence="2" key="1">
    <citation type="submission" date="2020-10" db="EMBL/GenBank/DDBJ databases">
        <title>Genome Sequence of Monilinia vaccinii-corymbosi Sheds Light on Mummy Berry Disease Infection of Blueberry and Mating Type.</title>
        <authorList>
            <person name="Yow A.G."/>
            <person name="Zhang Y."/>
            <person name="Bansal K."/>
            <person name="Eacker S.M."/>
            <person name="Sullivan S."/>
            <person name="Liachko I."/>
            <person name="Cubeta M.A."/>
            <person name="Rollins J.A."/>
            <person name="Ashrafi H."/>
        </authorList>
    </citation>
    <scope>NUCLEOTIDE SEQUENCE</scope>
    <source>
        <strain evidence="2">RL-1</strain>
    </source>
</reference>
<dbReference type="Proteomes" id="UP000672032">
    <property type="component" value="Chromosome 5"/>
</dbReference>
<feature type="compositionally biased region" description="Low complexity" evidence="1">
    <location>
        <begin position="135"/>
        <end position="152"/>
    </location>
</feature>
<evidence type="ECO:0000256" key="1">
    <source>
        <dbReference type="SAM" id="MobiDB-lite"/>
    </source>
</evidence>
<protein>
    <submittedName>
        <fullName evidence="2">Uncharacterized protein</fullName>
    </submittedName>
</protein>
<accession>A0A8A3PIG3</accession>
<feature type="region of interest" description="Disordered" evidence="1">
    <location>
        <begin position="1"/>
        <end position="21"/>
    </location>
</feature>
<evidence type="ECO:0000313" key="3">
    <source>
        <dbReference type="Proteomes" id="UP000672032"/>
    </source>
</evidence>
<proteinExistence type="predicted"/>
<gene>
    <name evidence="2" type="ORF">DSL72_007729</name>
</gene>
<evidence type="ECO:0000313" key="2">
    <source>
        <dbReference type="EMBL" id="QSZ34870.1"/>
    </source>
</evidence>
<organism evidence="2 3">
    <name type="scientific">Monilinia vaccinii-corymbosi</name>
    <dbReference type="NCBI Taxonomy" id="61207"/>
    <lineage>
        <taxon>Eukaryota</taxon>
        <taxon>Fungi</taxon>
        <taxon>Dikarya</taxon>
        <taxon>Ascomycota</taxon>
        <taxon>Pezizomycotina</taxon>
        <taxon>Leotiomycetes</taxon>
        <taxon>Helotiales</taxon>
        <taxon>Sclerotiniaceae</taxon>
        <taxon>Monilinia</taxon>
    </lineage>
</organism>